<dbReference type="EMBL" id="JQFK01000858">
    <property type="protein sequence ID" value="KGK35214.1"/>
    <property type="molecule type" value="Genomic_DNA"/>
</dbReference>
<dbReference type="HOGENOM" id="CLU_3423310_0_0_1"/>
<dbReference type="AlphaFoldDB" id="A0A099NT62"/>
<reference evidence="2" key="1">
    <citation type="journal article" date="2014" name="Microb. Cell Fact.">
        <title>Exploiting Issatchenkia orientalis SD108 for succinic acid production.</title>
        <authorList>
            <person name="Xiao H."/>
            <person name="Shao Z."/>
            <person name="Jiang Y."/>
            <person name="Dole S."/>
            <person name="Zhao H."/>
        </authorList>
    </citation>
    <scope>NUCLEOTIDE SEQUENCE [LARGE SCALE GENOMIC DNA]</scope>
    <source>
        <strain evidence="2">SD108</strain>
    </source>
</reference>
<comment type="caution">
    <text evidence="1">The sequence shown here is derived from an EMBL/GenBank/DDBJ whole genome shotgun (WGS) entry which is preliminary data.</text>
</comment>
<sequence length="23" mass="2703">MCPIRANYAISGAFFERRLKFPD</sequence>
<dbReference type="Proteomes" id="UP000029867">
    <property type="component" value="Unassembled WGS sequence"/>
</dbReference>
<accession>A0A099NT62</accession>
<organism evidence="1 2">
    <name type="scientific">Pichia kudriavzevii</name>
    <name type="common">Yeast</name>
    <name type="synonym">Issatchenkia orientalis</name>
    <dbReference type="NCBI Taxonomy" id="4909"/>
    <lineage>
        <taxon>Eukaryota</taxon>
        <taxon>Fungi</taxon>
        <taxon>Dikarya</taxon>
        <taxon>Ascomycota</taxon>
        <taxon>Saccharomycotina</taxon>
        <taxon>Pichiomycetes</taxon>
        <taxon>Pichiales</taxon>
        <taxon>Pichiaceae</taxon>
        <taxon>Pichia</taxon>
    </lineage>
</organism>
<name>A0A099NT62_PICKU</name>
<proteinExistence type="predicted"/>
<evidence type="ECO:0000313" key="2">
    <source>
        <dbReference type="Proteomes" id="UP000029867"/>
    </source>
</evidence>
<protein>
    <submittedName>
        <fullName evidence="1">Uncharacterized protein</fullName>
    </submittedName>
</protein>
<evidence type="ECO:0000313" key="1">
    <source>
        <dbReference type="EMBL" id="KGK35214.1"/>
    </source>
</evidence>
<gene>
    <name evidence="1" type="ORF">JL09_g5636</name>
</gene>